<dbReference type="GO" id="GO:0008658">
    <property type="term" value="F:penicillin binding"/>
    <property type="evidence" value="ECO:0007669"/>
    <property type="project" value="InterPro"/>
</dbReference>
<dbReference type="GO" id="GO:0004180">
    <property type="term" value="F:carboxypeptidase activity"/>
    <property type="evidence" value="ECO:0007669"/>
    <property type="project" value="UniProtKB-KW"/>
</dbReference>
<keyword evidence="4" id="KW-1133">Transmembrane helix</keyword>
<dbReference type="Pfam" id="PF03717">
    <property type="entry name" value="PBP_dimer"/>
    <property type="match status" value="1"/>
</dbReference>
<dbReference type="SUPFAM" id="SSF56519">
    <property type="entry name" value="Penicillin binding protein dimerisation domain"/>
    <property type="match status" value="1"/>
</dbReference>
<keyword evidence="3 4" id="KW-0472">Membrane</keyword>
<dbReference type="SUPFAM" id="SSF56601">
    <property type="entry name" value="beta-lactamase/transpeptidase-like"/>
    <property type="match status" value="1"/>
</dbReference>
<keyword evidence="4" id="KW-0812">Transmembrane</keyword>
<evidence type="ECO:0000259" key="5">
    <source>
        <dbReference type="Pfam" id="PF00905"/>
    </source>
</evidence>
<evidence type="ECO:0000256" key="2">
    <source>
        <dbReference type="ARBA" id="ARBA00022645"/>
    </source>
</evidence>
<evidence type="ECO:0000259" key="6">
    <source>
        <dbReference type="Pfam" id="PF03717"/>
    </source>
</evidence>
<feature type="domain" description="Penicillin-binding protein transpeptidase" evidence="5">
    <location>
        <begin position="232"/>
        <end position="511"/>
    </location>
</feature>
<dbReference type="AlphaFoldDB" id="A0A5C5CVI0"/>
<evidence type="ECO:0000256" key="3">
    <source>
        <dbReference type="ARBA" id="ARBA00023136"/>
    </source>
</evidence>
<accession>A0A5C5CVI0</accession>
<feature type="domain" description="Penicillin-binding protein dimerisation" evidence="6">
    <location>
        <begin position="57"/>
        <end position="165"/>
    </location>
</feature>
<dbReference type="InterPro" id="IPR012338">
    <property type="entry name" value="Beta-lactam/transpept-like"/>
</dbReference>
<feature type="transmembrane region" description="Helical" evidence="4">
    <location>
        <begin position="20"/>
        <end position="39"/>
    </location>
</feature>
<gene>
    <name evidence="7" type="ORF">FIB18_00310</name>
</gene>
<dbReference type="GO" id="GO:0071555">
    <property type="term" value="P:cell wall organization"/>
    <property type="evidence" value="ECO:0007669"/>
    <property type="project" value="TreeGrafter"/>
</dbReference>
<dbReference type="OrthoDB" id="9789078at2"/>
<dbReference type="Pfam" id="PF00905">
    <property type="entry name" value="Transpeptidase"/>
    <property type="match status" value="1"/>
</dbReference>
<dbReference type="EMBL" id="VEWK01000001">
    <property type="protein sequence ID" value="TNV15238.1"/>
    <property type="molecule type" value="Genomic_DNA"/>
</dbReference>
<dbReference type="InterPro" id="IPR050515">
    <property type="entry name" value="Beta-lactam/transpept"/>
</dbReference>
<dbReference type="PANTHER" id="PTHR30627:SF1">
    <property type="entry name" value="PEPTIDOGLYCAN D,D-TRANSPEPTIDASE FTSI"/>
    <property type="match status" value="1"/>
</dbReference>
<name>A0A5C5CVI0_9HYPH</name>
<reference evidence="7 8" key="1">
    <citation type="journal article" date="2011" name="Int. J. Syst. Evol. Microbiol.">
        <title>Ochrobactrum pecoris sp. nov., isolated from farm animals.</title>
        <authorList>
            <person name="Kampfer P."/>
            <person name="Huber B."/>
            <person name="Busse H.J."/>
            <person name="Scholz H.C."/>
            <person name="Tomaso H."/>
            <person name="Hotzel H."/>
            <person name="Melzer F."/>
        </authorList>
    </citation>
    <scope>NUCLEOTIDE SEQUENCE [LARGE SCALE GENOMIC DNA]</scope>
    <source>
        <strain evidence="7 8">08RB2639</strain>
    </source>
</reference>
<dbReference type="PANTHER" id="PTHR30627">
    <property type="entry name" value="PEPTIDOGLYCAN D,D-TRANSPEPTIDASE"/>
    <property type="match status" value="1"/>
</dbReference>
<evidence type="ECO:0000256" key="4">
    <source>
        <dbReference type="SAM" id="Phobius"/>
    </source>
</evidence>
<protein>
    <submittedName>
        <fullName evidence="7">Penicillin-binding protein 2</fullName>
    </submittedName>
</protein>
<dbReference type="InterPro" id="IPR005311">
    <property type="entry name" value="PBP_dimer"/>
</dbReference>
<dbReference type="InterPro" id="IPR001460">
    <property type="entry name" value="PCN-bd_Tpept"/>
</dbReference>
<keyword evidence="2" id="KW-0378">Hydrolase</keyword>
<dbReference type="Gene3D" id="3.90.1310.10">
    <property type="entry name" value="Penicillin-binding protein 2a (Domain 2)"/>
    <property type="match status" value="1"/>
</dbReference>
<dbReference type="InterPro" id="IPR036138">
    <property type="entry name" value="PBP_dimer_sf"/>
</dbReference>
<sequence length="577" mass="63014">MTALRIVTRGRSFSHKSRMLVIIAIFVAIYGVIGARLFYYGTLELPIVTYAQVPPSVARPNIVDRNGQILAMDIPSVSIFAEPRRIVDVDEAVEKLTAVFPELDSEDLHRRLSSDSGFAWIKRTATVAEKERLWAQGIPAIGYRDETKRLYPNGLLAAHVLGAVNIDNVGIAGIERWIDNQGLGDLRAAGIAPSNAALSPIRLSLDIRIQHALTLELNTAMTKFQAMAAAGLVLDVTNGEILALTSLPDFDPNSPADALKPDRINRINVGTYEMGSTFKAMTTAMALDSGMFNINSVLDASQPLRFGRMSIRDYRGQNRPLNIPEAFIHSSNIAMGRMAMTIGPDRHQQFLRKLGQFDRLTTELPESARPILPARWAELTTATASFGHGIAVTPLQASMGIASLINGGSLIKPTFLKGATVDDRVIQQNVVSDETGEAIRFLLRLNAEIGSAKKADVEGYYIGGKTGTSEKVVEGRYSSDRVLTAFMGVVPMTKPRYLFLTILDEPKPLPETFGFRTSGWNAVPVTGDIFRRTLSMLNVSPSFVPPDTPFPRILAQGAWGSERFAPQTEVLTSGYAN</sequence>
<evidence type="ECO:0000256" key="1">
    <source>
        <dbReference type="ARBA" id="ARBA00004370"/>
    </source>
</evidence>
<evidence type="ECO:0000313" key="8">
    <source>
        <dbReference type="Proteomes" id="UP000313390"/>
    </source>
</evidence>
<evidence type="ECO:0000313" key="7">
    <source>
        <dbReference type="EMBL" id="TNV15238.1"/>
    </source>
</evidence>
<dbReference type="Gene3D" id="3.30.450.330">
    <property type="match status" value="1"/>
</dbReference>
<comment type="subcellular location">
    <subcellularLocation>
        <location evidence="1">Membrane</location>
    </subcellularLocation>
</comment>
<comment type="caution">
    <text evidence="7">The sequence shown here is derived from an EMBL/GenBank/DDBJ whole genome shotgun (WGS) entry which is preliminary data.</text>
</comment>
<dbReference type="Proteomes" id="UP000313390">
    <property type="component" value="Unassembled WGS sequence"/>
</dbReference>
<keyword evidence="2" id="KW-0121">Carboxypeptidase</keyword>
<proteinExistence type="predicted"/>
<organism evidence="7 8">
    <name type="scientific">Brucella pecoris</name>
    <dbReference type="NCBI Taxonomy" id="867683"/>
    <lineage>
        <taxon>Bacteria</taxon>
        <taxon>Pseudomonadati</taxon>
        <taxon>Pseudomonadota</taxon>
        <taxon>Alphaproteobacteria</taxon>
        <taxon>Hyphomicrobiales</taxon>
        <taxon>Brucellaceae</taxon>
        <taxon>Brucella/Ochrobactrum group</taxon>
        <taxon>Brucella</taxon>
    </lineage>
</organism>
<dbReference type="Gene3D" id="3.40.710.10">
    <property type="entry name" value="DD-peptidase/beta-lactamase superfamily"/>
    <property type="match status" value="1"/>
</dbReference>
<keyword evidence="2" id="KW-0645">Protease</keyword>
<dbReference type="GO" id="GO:0005886">
    <property type="term" value="C:plasma membrane"/>
    <property type="evidence" value="ECO:0007669"/>
    <property type="project" value="TreeGrafter"/>
</dbReference>